<sequence>MAIPFHYLLHGVDIVAARGLHVPVAGVHYDSRQVRPGYIFVCIVGYRTDGHLYIQDAIARGAAGFVIEKDVPLPPGVPYARVRSSRRALAVIGANYYGQPSRS</sequence>
<dbReference type="InterPro" id="IPR000713">
    <property type="entry name" value="Mur_ligase_N"/>
</dbReference>
<feature type="non-terminal residue" evidence="3">
    <location>
        <position position="103"/>
    </location>
</feature>
<dbReference type="Proteomes" id="UP000053326">
    <property type="component" value="Unassembled WGS sequence"/>
</dbReference>
<comment type="caution">
    <text evidence="3">The sequence shown here is derived from an EMBL/GenBank/DDBJ whole genome shotgun (WGS) entry which is preliminary data.</text>
</comment>
<dbReference type="SUPFAM" id="SSF63418">
    <property type="entry name" value="MurE/MurF N-terminal domain"/>
    <property type="match status" value="1"/>
</dbReference>
<gene>
    <name evidence="3" type="ORF">XD66_1022</name>
</gene>
<proteinExistence type="predicted"/>
<evidence type="ECO:0000259" key="2">
    <source>
        <dbReference type="Pfam" id="PF01225"/>
    </source>
</evidence>
<evidence type="ECO:0000256" key="1">
    <source>
        <dbReference type="ARBA" id="ARBA00004752"/>
    </source>
</evidence>
<dbReference type="Gene3D" id="3.40.1390.10">
    <property type="entry name" value="MurE/MurF, N-terminal domain"/>
    <property type="match status" value="1"/>
</dbReference>
<comment type="pathway">
    <text evidence="1">Cell wall biogenesis; peptidoglycan biosynthesis.</text>
</comment>
<dbReference type="GO" id="GO:0016881">
    <property type="term" value="F:acid-amino acid ligase activity"/>
    <property type="evidence" value="ECO:0007669"/>
    <property type="project" value="InterPro"/>
</dbReference>
<accession>A0A117LB28</accession>
<dbReference type="AlphaFoldDB" id="A0A117LB28"/>
<dbReference type="Pfam" id="PF01225">
    <property type="entry name" value="Mur_ligase"/>
    <property type="match status" value="1"/>
</dbReference>
<dbReference type="PANTHER" id="PTHR23135:SF4">
    <property type="entry name" value="UDP-N-ACETYLMURAMOYL-L-ALANYL-D-GLUTAMATE--2,6-DIAMINOPIMELATE LIGASE MURE HOMOLOG, CHLOROPLASTIC"/>
    <property type="match status" value="1"/>
</dbReference>
<reference evidence="4" key="1">
    <citation type="journal article" date="2015" name="MBio">
        <title>Genome-Resolved Metagenomic Analysis Reveals Roles for Candidate Phyla and Other Microbial Community Members in Biogeochemical Transformations in Oil Reservoirs.</title>
        <authorList>
            <person name="Hu P."/>
            <person name="Tom L."/>
            <person name="Singh A."/>
            <person name="Thomas B.C."/>
            <person name="Baker B.J."/>
            <person name="Piceno Y.M."/>
            <person name="Andersen G.L."/>
            <person name="Banfield J.F."/>
        </authorList>
    </citation>
    <scope>NUCLEOTIDE SEQUENCE [LARGE SCALE GENOMIC DNA]</scope>
</reference>
<dbReference type="InterPro" id="IPR035911">
    <property type="entry name" value="MurE/MurF_N"/>
</dbReference>
<dbReference type="EMBL" id="LGFO01000129">
    <property type="protein sequence ID" value="KUK36266.1"/>
    <property type="molecule type" value="Genomic_DNA"/>
</dbReference>
<evidence type="ECO:0000313" key="3">
    <source>
        <dbReference type="EMBL" id="KUK36266.1"/>
    </source>
</evidence>
<dbReference type="PANTHER" id="PTHR23135">
    <property type="entry name" value="MUR LIGASE FAMILY MEMBER"/>
    <property type="match status" value="1"/>
</dbReference>
<organism evidence="3 4">
    <name type="scientific">Thermacetogenium phaeum</name>
    <dbReference type="NCBI Taxonomy" id="85874"/>
    <lineage>
        <taxon>Bacteria</taxon>
        <taxon>Bacillati</taxon>
        <taxon>Bacillota</taxon>
        <taxon>Clostridia</taxon>
        <taxon>Thermoanaerobacterales</taxon>
        <taxon>Thermoanaerobacteraceae</taxon>
        <taxon>Thermacetogenium</taxon>
    </lineage>
</organism>
<name>A0A117LB28_9THEO</name>
<evidence type="ECO:0000313" key="4">
    <source>
        <dbReference type="Proteomes" id="UP000053326"/>
    </source>
</evidence>
<feature type="domain" description="Mur ligase N-terminal catalytic" evidence="2">
    <location>
        <begin position="24"/>
        <end position="96"/>
    </location>
</feature>
<keyword evidence="3" id="KW-0436">Ligase</keyword>
<protein>
    <submittedName>
        <fullName evidence="3">UDP-N-acetylmuramoyl-L-alanyl-D-glutamate--2, 6-diaminopimelate ligase</fullName>
    </submittedName>
</protein>